<dbReference type="PANTHER" id="PTHR30273:SF2">
    <property type="entry name" value="PROTEIN FECR"/>
    <property type="match status" value="1"/>
</dbReference>
<gene>
    <name evidence="4" type="ORF">K7G82_21595</name>
</gene>
<reference evidence="4 5" key="1">
    <citation type="submission" date="2021-08" db="EMBL/GenBank/DDBJ databases">
        <authorList>
            <person name="Tuo L."/>
        </authorList>
    </citation>
    <scope>NUCLEOTIDE SEQUENCE [LARGE SCALE GENOMIC DNA]</scope>
    <source>
        <strain evidence="4 5">JCM 31229</strain>
    </source>
</reference>
<evidence type="ECO:0000256" key="1">
    <source>
        <dbReference type="SAM" id="Phobius"/>
    </source>
</evidence>
<dbReference type="EMBL" id="JAINVV010000010">
    <property type="protein sequence ID" value="MBY8824913.1"/>
    <property type="molecule type" value="Genomic_DNA"/>
</dbReference>
<keyword evidence="1" id="KW-1133">Transmembrane helix</keyword>
<dbReference type="Pfam" id="PF16220">
    <property type="entry name" value="DUF4880"/>
    <property type="match status" value="1"/>
</dbReference>
<keyword evidence="5" id="KW-1185">Reference proteome</keyword>
<feature type="domain" description="FecR N-terminal" evidence="3">
    <location>
        <begin position="18"/>
        <end position="55"/>
    </location>
</feature>
<dbReference type="Gene3D" id="2.60.120.1440">
    <property type="match status" value="1"/>
</dbReference>
<dbReference type="InterPro" id="IPR006860">
    <property type="entry name" value="FecR"/>
</dbReference>
<dbReference type="Pfam" id="PF04773">
    <property type="entry name" value="FecR"/>
    <property type="match status" value="1"/>
</dbReference>
<dbReference type="PIRSF" id="PIRSF018266">
    <property type="entry name" value="FecR"/>
    <property type="match status" value="1"/>
</dbReference>
<proteinExistence type="predicted"/>
<evidence type="ECO:0000259" key="3">
    <source>
        <dbReference type="Pfam" id="PF16220"/>
    </source>
</evidence>
<name>A0ABS7PUN5_9SPHN</name>
<dbReference type="InterPro" id="IPR012373">
    <property type="entry name" value="Ferrdict_sens_TM"/>
</dbReference>
<dbReference type="PANTHER" id="PTHR30273">
    <property type="entry name" value="PERIPLASMIC SIGNAL SENSOR AND SIGMA FACTOR ACTIVATOR FECR-RELATED"/>
    <property type="match status" value="1"/>
</dbReference>
<comment type="caution">
    <text evidence="4">The sequence shown here is derived from an EMBL/GenBank/DDBJ whole genome shotgun (WGS) entry which is preliminary data.</text>
</comment>
<dbReference type="Proteomes" id="UP000706039">
    <property type="component" value="Unassembled WGS sequence"/>
</dbReference>
<dbReference type="RefSeq" id="WP_222992019.1">
    <property type="nucleotide sequence ID" value="NZ_JAINVV010000010.1"/>
</dbReference>
<feature type="transmembrane region" description="Helical" evidence="1">
    <location>
        <begin position="92"/>
        <end position="113"/>
    </location>
</feature>
<accession>A0ABS7PUN5</accession>
<organism evidence="4 5">
    <name type="scientific">Sphingomonas colocasiae</name>
    <dbReference type="NCBI Taxonomy" id="1848973"/>
    <lineage>
        <taxon>Bacteria</taxon>
        <taxon>Pseudomonadati</taxon>
        <taxon>Pseudomonadota</taxon>
        <taxon>Alphaproteobacteria</taxon>
        <taxon>Sphingomonadales</taxon>
        <taxon>Sphingomonadaceae</taxon>
        <taxon>Sphingomonas</taxon>
    </lineage>
</organism>
<evidence type="ECO:0000313" key="4">
    <source>
        <dbReference type="EMBL" id="MBY8824913.1"/>
    </source>
</evidence>
<evidence type="ECO:0000259" key="2">
    <source>
        <dbReference type="Pfam" id="PF04773"/>
    </source>
</evidence>
<evidence type="ECO:0000313" key="5">
    <source>
        <dbReference type="Proteomes" id="UP000706039"/>
    </source>
</evidence>
<sequence>MTRVFTSETSNETPHVIAAKWALRHEDGPLRAEEQHAFEQWIAADATHALAWEDVNWALDAPARHAASPELLDIRSAALTARAVEPRRSPRYLAVLASVAAATIIALLASPLVPDNPTPGGQMGASPEQNGAVYRTAIGERSSITLPDGSVVTLDTDSELHVDFNGHRRGLNLVRGQALFEVAKATRPFVVNARGRMITALGTRFNVRIDGPKVRVALLHGLVRVDAAMQPTGKGKSARMPETVMRAGEIMEASDTRQSVAVAPNVEQAASWKTGQLVFNDTPLASAVAEINRYTVQPIAIADVAVENYRISGVFRSADPRQFAVSMTEILPVRVHFREDGTAVLRARTP</sequence>
<keyword evidence="1" id="KW-0472">Membrane</keyword>
<dbReference type="Gene3D" id="3.55.50.30">
    <property type="match status" value="1"/>
</dbReference>
<feature type="domain" description="FecR protein" evidence="2">
    <location>
        <begin position="133"/>
        <end position="224"/>
    </location>
</feature>
<dbReference type="InterPro" id="IPR032623">
    <property type="entry name" value="FecR_N"/>
</dbReference>
<protein>
    <submittedName>
        <fullName evidence="4">FecR domain-containing protein</fullName>
    </submittedName>
</protein>
<keyword evidence="1" id="KW-0812">Transmembrane</keyword>